<evidence type="ECO:0000256" key="1">
    <source>
        <dbReference type="SAM" id="MobiDB-lite"/>
    </source>
</evidence>
<keyword evidence="3" id="KW-1185">Reference proteome</keyword>
<feature type="region of interest" description="Disordered" evidence="1">
    <location>
        <begin position="517"/>
        <end position="546"/>
    </location>
</feature>
<feature type="compositionally biased region" description="Polar residues" evidence="1">
    <location>
        <begin position="517"/>
        <end position="533"/>
    </location>
</feature>
<feature type="compositionally biased region" description="Basic residues" evidence="1">
    <location>
        <begin position="534"/>
        <end position="543"/>
    </location>
</feature>
<feature type="compositionally biased region" description="Basic residues" evidence="1">
    <location>
        <begin position="89"/>
        <end position="98"/>
    </location>
</feature>
<dbReference type="AlphaFoldDB" id="A0AAD3CJ95"/>
<dbReference type="EMBL" id="BLLK01000022">
    <property type="protein sequence ID" value="GFH47127.1"/>
    <property type="molecule type" value="Genomic_DNA"/>
</dbReference>
<feature type="compositionally biased region" description="Polar residues" evidence="1">
    <location>
        <begin position="436"/>
        <end position="445"/>
    </location>
</feature>
<feature type="compositionally biased region" description="Acidic residues" evidence="1">
    <location>
        <begin position="478"/>
        <end position="493"/>
    </location>
</feature>
<gene>
    <name evidence="2" type="ORF">CTEN210_03602</name>
</gene>
<organism evidence="2 3">
    <name type="scientific">Chaetoceros tenuissimus</name>
    <dbReference type="NCBI Taxonomy" id="426638"/>
    <lineage>
        <taxon>Eukaryota</taxon>
        <taxon>Sar</taxon>
        <taxon>Stramenopiles</taxon>
        <taxon>Ochrophyta</taxon>
        <taxon>Bacillariophyta</taxon>
        <taxon>Coscinodiscophyceae</taxon>
        <taxon>Chaetocerotophycidae</taxon>
        <taxon>Chaetocerotales</taxon>
        <taxon>Chaetocerotaceae</taxon>
        <taxon>Chaetoceros</taxon>
    </lineage>
</organism>
<feature type="compositionally biased region" description="Polar residues" evidence="1">
    <location>
        <begin position="754"/>
        <end position="765"/>
    </location>
</feature>
<sequence>MKNFVDIDSSDDEADLVRWEKRFDGKLPNVKSEELSDDNIQLPPCDRNIEDDKDEYVCMNVKPSRQKRQPRCRDSSLHEKKESASTKKSNTKSSKKTKYAKDTKIAKITWIPFEGTVTYVPKKKSEWHHIIYDDGDEEDMDHSELENYVNSYYKKYPTKSRPMSKKGKKNFAVNTKMIREFPHFTPGKVVSSSIDENSNSRIWYVSFEGDAENEMPVTEEKMKELVLNHRAMVKKMNDEDNVDDSNTSEFQLGENVAKPFIVPYVGEVISIPKGSSNVYRVRYKDDAKGDEDMELEELEDCVREFLASDHLQKDKKRQKVQDRSEDQFSIKLGTELLKEFQEMYPGKIVEIKEKGRYDIDYDGSKDHDIPFSEVKELRRNFEKYFEEQYVATDEREIGHDRHQVMTSSEELPPTETLPNDTRSIAEHACPKRKQQDQCTEQQNELEQIPSKSGRRESMSNLSQCVKKETPPRLKPIDDDVIELSSDEETEDDVPPPKSTRPECENDAAFAVLLNQQLNGSNGDSSMGPHSNLKSTKKSPRKRTMAGDSKFSIDCDRIAVGNKVYVNNVAMRCVSTRKKQHLELILDDETKLDIDATDIEQIQYYAPYQNRSMSSGVRTDARSTNGKERDLCNHFYLILRANPTKGNGLAAFAPKYYHKVLPKSTPNKSRSLAKRYVIIESRNVSDFECLLMLLRRNETLGIFFANDDNRLSYDLLNEEIVSLLTFKESASSKITEEDIAHSIESKHCTKKSRGSDNTNQENNYAVSSDDDVEIITDVKAQRKSQTASKKRKRDFDEDKICSPHTTSSNNKKMDNRIPDTLQKPDSKLERQPVDQSNTTSTIVMEDQDRPPFDKDSFMKTRLFHLNSFLDCYDGVRVNPGFGPFIRASVATPGFYNIPQYMTDMIPRVSYNELREAIAVIYEPKGDLRGAPQVALWLKCASVGDFVMMRHEYSNCPCLPSKLRNRNNNRYIGPVYVLGVITEVVKTNSDEEEYIARNDLGEFRYEDGWTYVTKFCRVDWKLMGFKANLQKSTQTYINRICQSTLNEIAKQGKAWPKLETDWESVRSDLWNNATMEISPADFNEVRYGRYQQPFNPQLAHRGNENENRAVGGNNDIRSFFP</sequence>
<comment type="caution">
    <text evidence="2">The sequence shown here is derived from an EMBL/GenBank/DDBJ whole genome shotgun (WGS) entry which is preliminary data.</text>
</comment>
<reference evidence="2 3" key="1">
    <citation type="journal article" date="2021" name="Sci. Rep.">
        <title>The genome of the diatom Chaetoceros tenuissimus carries an ancient integrated fragment of an extant virus.</title>
        <authorList>
            <person name="Hongo Y."/>
            <person name="Kimura K."/>
            <person name="Takaki Y."/>
            <person name="Yoshida Y."/>
            <person name="Baba S."/>
            <person name="Kobayashi G."/>
            <person name="Nagasaki K."/>
            <person name="Hano T."/>
            <person name="Tomaru Y."/>
        </authorList>
    </citation>
    <scope>NUCLEOTIDE SEQUENCE [LARGE SCALE GENOMIC DNA]</scope>
    <source>
        <strain evidence="2 3">NIES-3715</strain>
    </source>
</reference>
<feature type="region of interest" description="Disordered" evidence="1">
    <location>
        <begin position="1094"/>
        <end position="1119"/>
    </location>
</feature>
<feature type="compositionally biased region" description="Basic and acidic residues" evidence="1">
    <location>
        <begin position="810"/>
        <end position="831"/>
    </location>
</feature>
<dbReference type="Proteomes" id="UP001054902">
    <property type="component" value="Unassembled WGS sequence"/>
</dbReference>
<feature type="compositionally biased region" description="Basic and acidic residues" evidence="1">
    <location>
        <begin position="423"/>
        <end position="435"/>
    </location>
</feature>
<feature type="compositionally biased region" description="Basic and acidic residues" evidence="1">
    <location>
        <begin position="465"/>
        <end position="477"/>
    </location>
</feature>
<feature type="compositionally biased region" description="Basic and acidic residues" evidence="1">
    <location>
        <begin position="71"/>
        <end position="85"/>
    </location>
</feature>
<protein>
    <submittedName>
        <fullName evidence="2">Uncharacterized protein</fullName>
    </submittedName>
</protein>
<feature type="region of interest" description="Disordered" evidence="1">
    <location>
        <begin position="779"/>
        <end position="849"/>
    </location>
</feature>
<feature type="region of interest" description="Disordered" evidence="1">
    <location>
        <begin position="744"/>
        <end position="765"/>
    </location>
</feature>
<proteinExistence type="predicted"/>
<feature type="compositionally biased region" description="Polar residues" evidence="1">
    <location>
        <begin position="832"/>
        <end position="841"/>
    </location>
</feature>
<evidence type="ECO:0000313" key="2">
    <source>
        <dbReference type="EMBL" id="GFH47127.1"/>
    </source>
</evidence>
<name>A0AAD3CJ95_9STRA</name>
<feature type="region of interest" description="Disordered" evidence="1">
    <location>
        <begin position="401"/>
        <end position="502"/>
    </location>
</feature>
<evidence type="ECO:0000313" key="3">
    <source>
        <dbReference type="Proteomes" id="UP001054902"/>
    </source>
</evidence>
<feature type="region of interest" description="Disordered" evidence="1">
    <location>
        <begin position="56"/>
        <end position="98"/>
    </location>
</feature>
<accession>A0AAD3CJ95</accession>